<feature type="transmembrane region" description="Helical" evidence="1">
    <location>
        <begin position="63"/>
        <end position="96"/>
    </location>
</feature>
<gene>
    <name evidence="2" type="ORF">ENM11_06440</name>
</gene>
<comment type="caution">
    <text evidence="2">The sequence shown here is derived from an EMBL/GenBank/DDBJ whole genome shotgun (WGS) entry which is preliminary data.</text>
</comment>
<sequence>MDNRTECPLCGQPVSWAERQAGLYACLTVCVPLVPFPKHLVEKHSDYLAEAKKAARPVFYTAVVSAAVAAGLFLTGVLAAAVFAAASATAAFLLGFRRRKNLLRRFGQPFLDV</sequence>
<dbReference type="AlphaFoldDB" id="A0A7C5QEX7"/>
<evidence type="ECO:0000313" key="2">
    <source>
        <dbReference type="EMBL" id="HHK68772.1"/>
    </source>
</evidence>
<keyword evidence="1" id="KW-0812">Transmembrane</keyword>
<dbReference type="EMBL" id="DRWN01000055">
    <property type="protein sequence ID" value="HHK68772.1"/>
    <property type="molecule type" value="Genomic_DNA"/>
</dbReference>
<name>A0A7C5QEX7_CALS0</name>
<accession>A0A7C5QEX7</accession>
<evidence type="ECO:0000256" key="1">
    <source>
        <dbReference type="SAM" id="Phobius"/>
    </source>
</evidence>
<proteinExistence type="predicted"/>
<keyword evidence="1" id="KW-0472">Membrane</keyword>
<protein>
    <submittedName>
        <fullName evidence="2">Uncharacterized protein</fullName>
    </submittedName>
</protein>
<keyword evidence="1" id="KW-1133">Transmembrane helix</keyword>
<reference evidence="2" key="1">
    <citation type="journal article" date="2020" name="mSystems">
        <title>Genome- and Community-Level Interaction Insights into Carbon Utilization and Element Cycling Functions of Hydrothermarchaeota in Hydrothermal Sediment.</title>
        <authorList>
            <person name="Zhou Z."/>
            <person name="Liu Y."/>
            <person name="Xu W."/>
            <person name="Pan J."/>
            <person name="Luo Z.H."/>
            <person name="Li M."/>
        </authorList>
    </citation>
    <scope>NUCLEOTIDE SEQUENCE [LARGE SCALE GENOMIC DNA]</scope>
    <source>
        <strain evidence="2">SpSt-1056</strain>
    </source>
</reference>
<organism evidence="2">
    <name type="scientific">Caldiarchaeum subterraneum</name>
    <dbReference type="NCBI Taxonomy" id="311458"/>
    <lineage>
        <taxon>Archaea</taxon>
        <taxon>Nitrososphaerota</taxon>
        <taxon>Candidatus Caldarchaeales</taxon>
        <taxon>Candidatus Caldarchaeaceae</taxon>
        <taxon>Candidatus Caldarchaeum</taxon>
    </lineage>
</organism>